<evidence type="ECO:0000313" key="2">
    <source>
        <dbReference type="Proteomes" id="UP000255561"/>
    </source>
</evidence>
<proteinExistence type="predicted"/>
<accession>A0A345AVG8</accession>
<dbReference type="Proteomes" id="UP000255561">
    <property type="component" value="Segment"/>
</dbReference>
<protein>
    <submittedName>
        <fullName evidence="1">Rha family regulatory protein</fullName>
    </submittedName>
</protein>
<gene>
    <name evidence="1" type="ORF">SCOTTIE_36</name>
</gene>
<name>A0A345AVG8_9CAUD</name>
<dbReference type="EMBL" id="MH460825">
    <property type="protein sequence ID" value="AXF40901.1"/>
    <property type="molecule type" value="Genomic_DNA"/>
</dbReference>
<sequence>MLTKKKAKVCTKMNKITAAGYDPLIKREGNVFNKYGVPLVDSREMAELLSVDHSRLVEDIYNLNVSDDIYFANFTLDYVHEGRKFIWIFYMTDDGFFLLFERYKWAAKSAMALERLKSGQATINELRKEFGLKELDDEGANVILTIKGN</sequence>
<evidence type="ECO:0000313" key="1">
    <source>
        <dbReference type="EMBL" id="AXF40901.1"/>
    </source>
</evidence>
<keyword evidence="2" id="KW-1185">Reference proteome</keyword>
<reference evidence="2" key="1">
    <citation type="submission" date="2018-06" db="EMBL/GenBank/DDBJ databases">
        <authorList>
            <person name="Diane Y.G."/>
            <person name="Leblanc L."/>
            <person name="Cassin E."/>
            <person name="Salisbury A."/>
            <person name="Peterman C."/>
            <person name="Rai P."/>
            <person name="Barroga N.D."/>
            <person name="Macalinao D.S."/>
            <person name="Juste J."/>
            <person name="Cisneros R."/>
            <person name="Grose J.H."/>
            <person name="Strong C."/>
            <person name="Amy P.S."/>
            <person name="Philippos T.K."/>
        </authorList>
    </citation>
    <scope>NUCLEOTIDE SEQUENCE [LARGE SCALE GENOMIC DNA]</scope>
</reference>
<organism evidence="1 2">
    <name type="scientific">Paenibacillus phage Scottie</name>
    <dbReference type="NCBI Taxonomy" id="1636259"/>
    <lineage>
        <taxon>Viruses</taxon>
        <taxon>Duplodnaviria</taxon>
        <taxon>Heunggongvirae</taxon>
        <taxon>Uroviricota</taxon>
        <taxon>Caudoviricetes</taxon>
        <taxon>Halcyonevirus</taxon>
        <taxon>Halcyonevirus scottie</taxon>
    </lineage>
</organism>